<sequence length="276" mass="29440">MSRRWTALSGTQIGSVHVRDGLPLQDSHAVRVAGDTAYVAVADGHGHRLHFRSDVGSALAVDLSLELLEAALPHLTDVAEAQTTLRAVGTDLVARWTAAVYAHIEQHPFDPEERALVSGSDREHLTRPYGSTVLAMVATGDLVGVLQIGDGDAIVVTGSGQALRPVPDDPDLDGTRTTSLCQPDPVASLRVGALDAAADQLVLGYLCTDGFSTSRVDRDGWWQQTGAELVAFAQEHGFAWIGERLPGWLEEPARIGGDDTTLALLARADLDPHHTR</sequence>
<reference evidence="2 3" key="1">
    <citation type="submission" date="2016-10" db="EMBL/GenBank/DDBJ databases">
        <authorList>
            <person name="de Groot N.N."/>
        </authorList>
    </citation>
    <scope>NUCLEOTIDE SEQUENCE [LARGE SCALE GENOMIC DNA]</scope>
    <source>
        <strain evidence="2 3">CGMCC 1.11147</strain>
    </source>
</reference>
<dbReference type="Pfam" id="PF13672">
    <property type="entry name" value="PP2C_2"/>
    <property type="match status" value="1"/>
</dbReference>
<evidence type="ECO:0000313" key="2">
    <source>
        <dbReference type="EMBL" id="SDN34674.1"/>
    </source>
</evidence>
<dbReference type="AlphaFoldDB" id="A0A1H0AN13"/>
<proteinExistence type="predicted"/>
<gene>
    <name evidence="2" type="ORF">SAMN05192576_2083</name>
</gene>
<dbReference type="EMBL" id="FNIC01000002">
    <property type="protein sequence ID" value="SDN34674.1"/>
    <property type="molecule type" value="Genomic_DNA"/>
</dbReference>
<organism evidence="2 3">
    <name type="scientific">Nocardioides szechwanensis</name>
    <dbReference type="NCBI Taxonomy" id="1005944"/>
    <lineage>
        <taxon>Bacteria</taxon>
        <taxon>Bacillati</taxon>
        <taxon>Actinomycetota</taxon>
        <taxon>Actinomycetes</taxon>
        <taxon>Propionibacteriales</taxon>
        <taxon>Nocardioidaceae</taxon>
        <taxon>Nocardioides</taxon>
    </lineage>
</organism>
<dbReference type="OrthoDB" id="4051696at2"/>
<dbReference type="RefSeq" id="WP_091024361.1">
    <property type="nucleotide sequence ID" value="NZ_BKAE01000011.1"/>
</dbReference>
<dbReference type="Gene3D" id="3.60.40.10">
    <property type="entry name" value="PPM-type phosphatase domain"/>
    <property type="match status" value="1"/>
</dbReference>
<feature type="domain" description="PPM-type phosphatase" evidence="1">
    <location>
        <begin position="13"/>
        <end position="249"/>
    </location>
</feature>
<dbReference type="InterPro" id="IPR036457">
    <property type="entry name" value="PPM-type-like_dom_sf"/>
</dbReference>
<evidence type="ECO:0000259" key="1">
    <source>
        <dbReference type="Pfam" id="PF13672"/>
    </source>
</evidence>
<protein>
    <submittedName>
        <fullName evidence="2">Protein phosphatase 2C</fullName>
    </submittedName>
</protein>
<dbReference type="SUPFAM" id="SSF81606">
    <property type="entry name" value="PP2C-like"/>
    <property type="match status" value="1"/>
</dbReference>
<keyword evidence="3" id="KW-1185">Reference proteome</keyword>
<dbReference type="STRING" id="1005944.SAMN05192576_2083"/>
<dbReference type="Proteomes" id="UP000199004">
    <property type="component" value="Unassembled WGS sequence"/>
</dbReference>
<name>A0A1H0AN13_9ACTN</name>
<accession>A0A1H0AN13</accession>
<evidence type="ECO:0000313" key="3">
    <source>
        <dbReference type="Proteomes" id="UP000199004"/>
    </source>
</evidence>
<dbReference type="InterPro" id="IPR001932">
    <property type="entry name" value="PPM-type_phosphatase-like_dom"/>
</dbReference>